<feature type="domain" description="Methylated-DNA-[protein]-cysteine S-methyltransferase DNA binding" evidence="2">
    <location>
        <begin position="12"/>
        <end position="91"/>
    </location>
</feature>
<dbReference type="GO" id="GO:0003824">
    <property type="term" value="F:catalytic activity"/>
    <property type="evidence" value="ECO:0007669"/>
    <property type="project" value="InterPro"/>
</dbReference>
<dbReference type="AlphaFoldDB" id="A0A382VFN5"/>
<gene>
    <name evidence="3" type="ORF">METZ01_LOCUS397572</name>
</gene>
<dbReference type="InterPro" id="IPR036388">
    <property type="entry name" value="WH-like_DNA-bd_sf"/>
</dbReference>
<dbReference type="InterPro" id="IPR014048">
    <property type="entry name" value="MethylDNA_cys_MeTrfase_DNA-bd"/>
</dbReference>
<dbReference type="InterPro" id="IPR036217">
    <property type="entry name" value="MethylDNA_cys_MeTrfase_DNAb"/>
</dbReference>
<evidence type="ECO:0000256" key="1">
    <source>
        <dbReference type="ARBA" id="ARBA00022763"/>
    </source>
</evidence>
<sequence>MINCANKLPNTFEKIYAVVSSIPLGLVMTYSQVALYSGVTNPRLVGNALFKLNENNRNIPWQRVVNSRGRISDRSQEQMKNQKNLLESEGVCFDENDRIDLDIYGV</sequence>
<accession>A0A382VFN5</accession>
<dbReference type="CDD" id="cd06445">
    <property type="entry name" value="ATase"/>
    <property type="match status" value="1"/>
</dbReference>
<dbReference type="PANTHER" id="PTHR42942:SF1">
    <property type="entry name" value="ALKYLTRANSFERASE-LIKE PROTEIN 1"/>
    <property type="match status" value="1"/>
</dbReference>
<proteinExistence type="predicted"/>
<reference evidence="3" key="1">
    <citation type="submission" date="2018-05" db="EMBL/GenBank/DDBJ databases">
        <authorList>
            <person name="Lanie J.A."/>
            <person name="Ng W.-L."/>
            <person name="Kazmierczak K.M."/>
            <person name="Andrzejewski T.M."/>
            <person name="Davidsen T.M."/>
            <person name="Wayne K.J."/>
            <person name="Tettelin H."/>
            <person name="Glass J.I."/>
            <person name="Rusch D."/>
            <person name="Podicherti R."/>
            <person name="Tsui H.-C.T."/>
            <person name="Winkler M.E."/>
        </authorList>
    </citation>
    <scope>NUCLEOTIDE SEQUENCE</scope>
</reference>
<dbReference type="InterPro" id="IPR052520">
    <property type="entry name" value="ATL_DNA_repair"/>
</dbReference>
<dbReference type="SUPFAM" id="SSF46767">
    <property type="entry name" value="Methylated DNA-protein cysteine methyltransferase, C-terminal domain"/>
    <property type="match status" value="1"/>
</dbReference>
<dbReference type="Pfam" id="PF01035">
    <property type="entry name" value="DNA_binding_1"/>
    <property type="match status" value="1"/>
</dbReference>
<evidence type="ECO:0000259" key="2">
    <source>
        <dbReference type="Pfam" id="PF01035"/>
    </source>
</evidence>
<name>A0A382VFN5_9ZZZZ</name>
<keyword evidence="1" id="KW-0227">DNA damage</keyword>
<dbReference type="EMBL" id="UINC01151231">
    <property type="protein sequence ID" value="SVD44718.1"/>
    <property type="molecule type" value="Genomic_DNA"/>
</dbReference>
<dbReference type="PANTHER" id="PTHR42942">
    <property type="entry name" value="6-O-METHYLGUANINE DNA METHYLTRANSFERASE"/>
    <property type="match status" value="1"/>
</dbReference>
<organism evidence="3">
    <name type="scientific">marine metagenome</name>
    <dbReference type="NCBI Taxonomy" id="408172"/>
    <lineage>
        <taxon>unclassified sequences</taxon>
        <taxon>metagenomes</taxon>
        <taxon>ecological metagenomes</taxon>
    </lineage>
</organism>
<dbReference type="Gene3D" id="1.10.10.10">
    <property type="entry name" value="Winged helix-like DNA-binding domain superfamily/Winged helix DNA-binding domain"/>
    <property type="match status" value="1"/>
</dbReference>
<evidence type="ECO:0000313" key="3">
    <source>
        <dbReference type="EMBL" id="SVD44718.1"/>
    </source>
</evidence>
<protein>
    <recommendedName>
        <fullName evidence="2">Methylated-DNA-[protein]-cysteine S-methyltransferase DNA binding domain-containing protein</fullName>
    </recommendedName>
</protein>
<dbReference type="GO" id="GO:0006281">
    <property type="term" value="P:DNA repair"/>
    <property type="evidence" value="ECO:0007669"/>
    <property type="project" value="InterPro"/>
</dbReference>